<dbReference type="PANTHER" id="PTHR33452:SF1">
    <property type="entry name" value="INNER MEMBRANE PROTEIN YPHA-RELATED"/>
    <property type="match status" value="1"/>
</dbReference>
<keyword evidence="6 7" id="KW-0472">Membrane</keyword>
<comment type="subcellular location">
    <subcellularLocation>
        <location evidence="1">Cell membrane</location>
        <topology evidence="1">Multi-pass membrane protein</topology>
    </subcellularLocation>
</comment>
<evidence type="ECO:0000256" key="7">
    <source>
        <dbReference type="SAM" id="Phobius"/>
    </source>
</evidence>
<feature type="transmembrane region" description="Helical" evidence="7">
    <location>
        <begin position="97"/>
        <end position="122"/>
    </location>
</feature>
<dbReference type="OrthoDB" id="879806at2"/>
<reference evidence="8 9" key="1">
    <citation type="submission" date="2018-04" db="EMBL/GenBank/DDBJ databases">
        <title>Genome sequencing of Flavobacterium sp. HYN0048.</title>
        <authorList>
            <person name="Yi H."/>
            <person name="Baek C."/>
        </authorList>
    </citation>
    <scope>NUCLEOTIDE SEQUENCE [LARGE SCALE GENOMIC DNA]</scope>
    <source>
        <strain evidence="8 9">HYN0048</strain>
    </source>
</reference>
<dbReference type="GO" id="GO:0005886">
    <property type="term" value="C:plasma membrane"/>
    <property type="evidence" value="ECO:0007669"/>
    <property type="project" value="UniProtKB-SubCell"/>
</dbReference>
<evidence type="ECO:0000256" key="3">
    <source>
        <dbReference type="ARBA" id="ARBA00022475"/>
    </source>
</evidence>
<evidence type="ECO:0000313" key="9">
    <source>
        <dbReference type="Proteomes" id="UP000244193"/>
    </source>
</evidence>
<evidence type="ECO:0000313" key="8">
    <source>
        <dbReference type="EMBL" id="AWA31440.1"/>
    </source>
</evidence>
<evidence type="ECO:0000256" key="2">
    <source>
        <dbReference type="ARBA" id="ARBA00006679"/>
    </source>
</evidence>
<keyword evidence="3" id="KW-1003">Cell membrane</keyword>
<evidence type="ECO:0000256" key="6">
    <source>
        <dbReference type="ARBA" id="ARBA00023136"/>
    </source>
</evidence>
<sequence>MTLVRVLFARLTRPLTMPYWWQDVLLMAPRVVCGYWLTSNFGAAKFGLPWSPPENNLGFFEVAFWFPNDVAAYGGVFALCPALFAWMGAFSEGVGGLLLVLGLQTRIASFLIACTMIVAAFIQHGGETLWNMLPAMAFLFVALFNMVLGSGRFGLDYLLTAKKSSDEKL</sequence>
<protein>
    <submittedName>
        <fullName evidence="8">DoxX family protein</fullName>
    </submittedName>
</protein>
<evidence type="ECO:0000256" key="5">
    <source>
        <dbReference type="ARBA" id="ARBA00022989"/>
    </source>
</evidence>
<dbReference type="InterPro" id="IPR051907">
    <property type="entry name" value="DoxX-like_oxidoreductase"/>
</dbReference>
<dbReference type="Pfam" id="PF07681">
    <property type="entry name" value="DoxX"/>
    <property type="match status" value="1"/>
</dbReference>
<dbReference type="Proteomes" id="UP000244193">
    <property type="component" value="Chromosome"/>
</dbReference>
<comment type="similarity">
    <text evidence="2">Belongs to the DoxX family.</text>
</comment>
<dbReference type="PANTHER" id="PTHR33452">
    <property type="entry name" value="OXIDOREDUCTASE CATD-RELATED"/>
    <property type="match status" value="1"/>
</dbReference>
<accession>A0A2S0RJI6</accession>
<organism evidence="8 9">
    <name type="scientific">Flavobacterium magnum</name>
    <dbReference type="NCBI Taxonomy" id="2162713"/>
    <lineage>
        <taxon>Bacteria</taxon>
        <taxon>Pseudomonadati</taxon>
        <taxon>Bacteroidota</taxon>
        <taxon>Flavobacteriia</taxon>
        <taxon>Flavobacteriales</taxon>
        <taxon>Flavobacteriaceae</taxon>
        <taxon>Flavobacterium</taxon>
    </lineage>
</organism>
<keyword evidence="9" id="KW-1185">Reference proteome</keyword>
<dbReference type="EMBL" id="CP028811">
    <property type="protein sequence ID" value="AWA31440.1"/>
    <property type="molecule type" value="Genomic_DNA"/>
</dbReference>
<evidence type="ECO:0000256" key="4">
    <source>
        <dbReference type="ARBA" id="ARBA00022692"/>
    </source>
</evidence>
<feature type="transmembrane region" description="Helical" evidence="7">
    <location>
        <begin position="128"/>
        <end position="148"/>
    </location>
</feature>
<dbReference type="AlphaFoldDB" id="A0A2S0RJI6"/>
<keyword evidence="4 7" id="KW-0812">Transmembrane</keyword>
<evidence type="ECO:0000256" key="1">
    <source>
        <dbReference type="ARBA" id="ARBA00004651"/>
    </source>
</evidence>
<keyword evidence="5 7" id="KW-1133">Transmembrane helix</keyword>
<gene>
    <name evidence="8" type="ORF">HYN48_08195</name>
</gene>
<name>A0A2S0RJI6_9FLAO</name>
<dbReference type="InterPro" id="IPR032808">
    <property type="entry name" value="DoxX"/>
</dbReference>
<dbReference type="KEGG" id="fmg:HYN48_08195"/>
<feature type="transmembrane region" description="Helical" evidence="7">
    <location>
        <begin position="70"/>
        <end position="90"/>
    </location>
</feature>
<proteinExistence type="inferred from homology"/>